<keyword evidence="2" id="KW-1185">Reference proteome</keyword>
<dbReference type="EMBL" id="CP109071">
    <property type="protein sequence ID" value="WSA32460.1"/>
    <property type="molecule type" value="Genomic_DNA"/>
</dbReference>
<proteinExistence type="predicted"/>
<evidence type="ECO:0000313" key="1">
    <source>
        <dbReference type="EMBL" id="WSA32460.1"/>
    </source>
</evidence>
<gene>
    <name evidence="1" type="ORF">OIE14_30930</name>
</gene>
<name>A0ABZ1EED3_9ACTN</name>
<reference evidence="1 2" key="1">
    <citation type="submission" date="2022-10" db="EMBL/GenBank/DDBJ databases">
        <title>The complete genomes of actinobacterial strains from the NBC collection.</title>
        <authorList>
            <person name="Joergensen T.S."/>
            <person name="Alvarez Arevalo M."/>
            <person name="Sterndorff E.B."/>
            <person name="Faurdal D."/>
            <person name="Vuksanovic O."/>
            <person name="Mourched A.-S."/>
            <person name="Charusanti P."/>
            <person name="Shaw S."/>
            <person name="Blin K."/>
            <person name="Weber T."/>
        </authorList>
    </citation>
    <scope>NUCLEOTIDE SEQUENCE [LARGE SCALE GENOMIC DNA]</scope>
    <source>
        <strain evidence="1 2">NBC 01809</strain>
    </source>
</reference>
<dbReference type="Proteomes" id="UP001334804">
    <property type="component" value="Chromosome"/>
</dbReference>
<accession>A0ABZ1EED3</accession>
<evidence type="ECO:0000313" key="2">
    <source>
        <dbReference type="Proteomes" id="UP001334804"/>
    </source>
</evidence>
<dbReference type="RefSeq" id="WP_266321146.1">
    <property type="nucleotide sequence ID" value="NZ_CP109071.1"/>
</dbReference>
<evidence type="ECO:0008006" key="3">
    <source>
        <dbReference type="Google" id="ProtNLM"/>
    </source>
</evidence>
<organism evidence="1 2">
    <name type="scientific">Micromonospora peucetia</name>
    <dbReference type="NCBI Taxonomy" id="47871"/>
    <lineage>
        <taxon>Bacteria</taxon>
        <taxon>Bacillati</taxon>
        <taxon>Actinomycetota</taxon>
        <taxon>Actinomycetes</taxon>
        <taxon>Micromonosporales</taxon>
        <taxon>Micromonosporaceae</taxon>
        <taxon>Micromonospora</taxon>
    </lineage>
</organism>
<sequence length="82" mass="9472">MWDQTALNRLRHQLDRSGAEILRQPAPWRILPLTANPDLGRGMPAAPEQWITRSTFSINELDSQYGVHRSAIWRKVHSADRI</sequence>
<protein>
    <recommendedName>
        <fullName evidence="3">Homeodomain-like domain-containing protein</fullName>
    </recommendedName>
</protein>